<reference evidence="8" key="1">
    <citation type="submission" date="2020-05" db="EMBL/GenBank/DDBJ databases">
        <authorList>
            <person name="Chiriac C."/>
            <person name="Salcher M."/>
            <person name="Ghai R."/>
            <person name="Kavagutti S V."/>
        </authorList>
    </citation>
    <scope>NUCLEOTIDE SEQUENCE</scope>
</reference>
<feature type="region of interest" description="Disordered" evidence="7">
    <location>
        <begin position="52"/>
        <end position="79"/>
    </location>
</feature>
<dbReference type="AlphaFoldDB" id="A0A6J7J1Y9"/>
<evidence type="ECO:0000256" key="4">
    <source>
        <dbReference type="ARBA" id="ARBA00022618"/>
    </source>
</evidence>
<name>A0A6J7J1Y9_9ZZZZ</name>
<comment type="subcellular location">
    <subcellularLocation>
        <location evidence="1">Cytoplasm</location>
    </subcellularLocation>
</comment>
<gene>
    <name evidence="8" type="ORF">UFOPK3752_00798</name>
</gene>
<feature type="region of interest" description="Disordered" evidence="7">
    <location>
        <begin position="165"/>
        <end position="206"/>
    </location>
</feature>
<feature type="compositionally biased region" description="Low complexity" evidence="7">
    <location>
        <begin position="52"/>
        <end position="61"/>
    </location>
</feature>
<keyword evidence="5" id="KW-0175">Coiled coil</keyword>
<keyword evidence="3" id="KW-0963">Cytoplasm</keyword>
<dbReference type="InterPro" id="IPR007793">
    <property type="entry name" value="DivIVA_fam"/>
</dbReference>
<dbReference type="PANTHER" id="PTHR35794">
    <property type="entry name" value="CELL DIVISION PROTEIN DIVIVA"/>
    <property type="match status" value="1"/>
</dbReference>
<dbReference type="GO" id="GO:0005737">
    <property type="term" value="C:cytoplasm"/>
    <property type="evidence" value="ECO:0007669"/>
    <property type="project" value="UniProtKB-SubCell"/>
</dbReference>
<protein>
    <submittedName>
        <fullName evidence="8">Unannotated protein</fullName>
    </submittedName>
</protein>
<dbReference type="EMBL" id="CAFBND010000023">
    <property type="protein sequence ID" value="CAB4937020.1"/>
    <property type="molecule type" value="Genomic_DNA"/>
</dbReference>
<evidence type="ECO:0000256" key="5">
    <source>
        <dbReference type="ARBA" id="ARBA00023054"/>
    </source>
</evidence>
<evidence type="ECO:0000256" key="3">
    <source>
        <dbReference type="ARBA" id="ARBA00022490"/>
    </source>
</evidence>
<evidence type="ECO:0000256" key="6">
    <source>
        <dbReference type="ARBA" id="ARBA00023306"/>
    </source>
</evidence>
<keyword evidence="6" id="KW-0131">Cell cycle</keyword>
<sequence length="206" mass="22232">MALTPEDVRNKQFSTAKRKGYEMDEVDAFLDQVELEIGAMGRENAELKGRMAAGAGSWAATPPAPAAPPAASQAPTPTPVPTTDYNAQAIAILALAEKTAEEHKYKARIEAEILIADAKSKIVDLELAGQADRAALERRVEELRAFEREYRTRLRHYHEGALKELEHRGTDTSAPPPAPVEQAAPSTPPPPSPFMIPGDAAPPQHA</sequence>
<dbReference type="PANTHER" id="PTHR35794:SF2">
    <property type="entry name" value="CELL DIVISION PROTEIN DIVIVA"/>
    <property type="match status" value="1"/>
</dbReference>
<evidence type="ECO:0000256" key="1">
    <source>
        <dbReference type="ARBA" id="ARBA00004496"/>
    </source>
</evidence>
<evidence type="ECO:0000256" key="7">
    <source>
        <dbReference type="SAM" id="MobiDB-lite"/>
    </source>
</evidence>
<proteinExistence type="inferred from homology"/>
<organism evidence="8">
    <name type="scientific">freshwater metagenome</name>
    <dbReference type="NCBI Taxonomy" id="449393"/>
    <lineage>
        <taxon>unclassified sequences</taxon>
        <taxon>metagenomes</taxon>
        <taxon>ecological metagenomes</taxon>
    </lineage>
</organism>
<dbReference type="GO" id="GO:0051301">
    <property type="term" value="P:cell division"/>
    <property type="evidence" value="ECO:0007669"/>
    <property type="project" value="UniProtKB-KW"/>
</dbReference>
<comment type="similarity">
    <text evidence="2">Belongs to the DivIVA family.</text>
</comment>
<dbReference type="Pfam" id="PF05103">
    <property type="entry name" value="DivIVA"/>
    <property type="match status" value="1"/>
</dbReference>
<dbReference type="InterPro" id="IPR019933">
    <property type="entry name" value="DivIVA_domain"/>
</dbReference>
<evidence type="ECO:0000256" key="2">
    <source>
        <dbReference type="ARBA" id="ARBA00009008"/>
    </source>
</evidence>
<evidence type="ECO:0000313" key="8">
    <source>
        <dbReference type="EMBL" id="CAB4937020.1"/>
    </source>
</evidence>
<dbReference type="NCBIfam" id="TIGR03544">
    <property type="entry name" value="DivI1A_domain"/>
    <property type="match status" value="1"/>
</dbReference>
<accession>A0A6J7J1Y9</accession>
<keyword evidence="4" id="KW-0132">Cell division</keyword>
<dbReference type="Gene3D" id="6.10.250.660">
    <property type="match status" value="1"/>
</dbReference>